<keyword evidence="2" id="KW-0812">Transmembrane</keyword>
<evidence type="ECO:0000256" key="2">
    <source>
        <dbReference type="SAM" id="Phobius"/>
    </source>
</evidence>
<dbReference type="PANTHER" id="PTHR47310:SF2">
    <property type="entry name" value="PROTEIN FLUORESCENT IN BLUE LIGHT, CHLOROPLASTIC"/>
    <property type="match status" value="1"/>
</dbReference>
<evidence type="ECO:0000313" key="5">
    <source>
        <dbReference type="Proteomes" id="UP000265515"/>
    </source>
</evidence>
<sequence>MAHSCGARLFRVCGMLLTAPCEGVASRNEGCISALATWQSCHQHKMGTAGLGRRGKGFYGWQQRTCLVDTKSQRRSTTASCDGGMTICSGGDASDDGLEHCGGAGCSEDVEGQLERERGSRRVGDNSRNYSRRGFAAMAAVLGAMMLKRDGSGVAMAETAVNAAAADGAMATVTECPPETEEEMERMNVLIAVACIVEAVALIGAAVGGWVARQRKAELERINAQLRQINLNLRKQARVETYAPRLSYAPVGRRLDVEAPADKRKEELMSYLRGGKRGLREGRPQDAFYEFEKALALARELKDTVEEKKAARGLGAACQRLGKYKEAVGCHMIVLSISEKTKEHAGDTEAYGSIADCYTELGDYDMAAKYYDWYIGRLTVPDECAP</sequence>
<feature type="chain" id="PRO_5017271730" evidence="3">
    <location>
        <begin position="26"/>
        <end position="386"/>
    </location>
</feature>
<evidence type="ECO:0000313" key="4">
    <source>
        <dbReference type="EMBL" id="GBG63724.1"/>
    </source>
</evidence>
<dbReference type="SUPFAM" id="SSF48452">
    <property type="entry name" value="TPR-like"/>
    <property type="match status" value="1"/>
</dbReference>
<dbReference type="Pfam" id="PF13424">
    <property type="entry name" value="TPR_12"/>
    <property type="match status" value="1"/>
</dbReference>
<gene>
    <name evidence="4" type="ORF">CBR_g39266</name>
</gene>
<dbReference type="STRING" id="69332.A0A388K0Z5"/>
<dbReference type="InterPro" id="IPR011990">
    <property type="entry name" value="TPR-like_helical_dom_sf"/>
</dbReference>
<organism evidence="4 5">
    <name type="scientific">Chara braunii</name>
    <name type="common">Braun's stonewort</name>
    <dbReference type="NCBI Taxonomy" id="69332"/>
    <lineage>
        <taxon>Eukaryota</taxon>
        <taxon>Viridiplantae</taxon>
        <taxon>Streptophyta</taxon>
        <taxon>Charophyceae</taxon>
        <taxon>Charales</taxon>
        <taxon>Characeae</taxon>
        <taxon>Chara</taxon>
    </lineage>
</organism>
<feature type="signal peptide" evidence="3">
    <location>
        <begin position="1"/>
        <end position="25"/>
    </location>
</feature>
<evidence type="ECO:0000256" key="1">
    <source>
        <dbReference type="SAM" id="Coils"/>
    </source>
</evidence>
<dbReference type="Proteomes" id="UP000265515">
    <property type="component" value="Unassembled WGS sequence"/>
</dbReference>
<dbReference type="InterPro" id="IPR044243">
    <property type="entry name" value="FLU"/>
</dbReference>
<keyword evidence="3" id="KW-0732">Signal</keyword>
<keyword evidence="5" id="KW-1185">Reference proteome</keyword>
<dbReference type="PANTHER" id="PTHR47310">
    <property type="entry name" value="PROTEIN FLUORESCENT IN BLUE LIGHT, CHLOROPLASTIC"/>
    <property type="match status" value="1"/>
</dbReference>
<evidence type="ECO:0000256" key="3">
    <source>
        <dbReference type="SAM" id="SignalP"/>
    </source>
</evidence>
<dbReference type="GO" id="GO:0015995">
    <property type="term" value="P:chlorophyll biosynthetic process"/>
    <property type="evidence" value="ECO:0007669"/>
    <property type="project" value="InterPro"/>
</dbReference>
<feature type="transmembrane region" description="Helical" evidence="2">
    <location>
        <begin position="189"/>
        <end position="212"/>
    </location>
</feature>
<dbReference type="AlphaFoldDB" id="A0A388K0Z5"/>
<dbReference type="Gene3D" id="1.25.40.10">
    <property type="entry name" value="Tetratricopeptide repeat domain"/>
    <property type="match status" value="1"/>
</dbReference>
<proteinExistence type="predicted"/>
<keyword evidence="2" id="KW-1133">Transmembrane helix</keyword>
<keyword evidence="1" id="KW-0175">Coiled coil</keyword>
<dbReference type="OrthoDB" id="286233at2759"/>
<dbReference type="EMBL" id="BFEA01000042">
    <property type="protein sequence ID" value="GBG63724.1"/>
    <property type="molecule type" value="Genomic_DNA"/>
</dbReference>
<keyword evidence="2" id="KW-0472">Membrane</keyword>
<feature type="coiled-coil region" evidence="1">
    <location>
        <begin position="212"/>
        <end position="239"/>
    </location>
</feature>
<dbReference type="Gramene" id="GBG63724">
    <property type="protein sequence ID" value="GBG63724"/>
    <property type="gene ID" value="CBR_g39266"/>
</dbReference>
<name>A0A388K0Z5_CHABU</name>
<comment type="caution">
    <text evidence="4">The sequence shown here is derived from an EMBL/GenBank/DDBJ whole genome shotgun (WGS) entry which is preliminary data.</text>
</comment>
<accession>A0A388K0Z5</accession>
<reference evidence="4 5" key="1">
    <citation type="journal article" date="2018" name="Cell">
        <title>The Chara Genome: Secondary Complexity and Implications for Plant Terrestrialization.</title>
        <authorList>
            <person name="Nishiyama T."/>
            <person name="Sakayama H."/>
            <person name="Vries J.D."/>
            <person name="Buschmann H."/>
            <person name="Saint-Marcoux D."/>
            <person name="Ullrich K.K."/>
            <person name="Haas F.B."/>
            <person name="Vanderstraeten L."/>
            <person name="Becker D."/>
            <person name="Lang D."/>
            <person name="Vosolsobe S."/>
            <person name="Rombauts S."/>
            <person name="Wilhelmsson P.K.I."/>
            <person name="Janitza P."/>
            <person name="Kern R."/>
            <person name="Heyl A."/>
            <person name="Rumpler F."/>
            <person name="Villalobos L.I.A.C."/>
            <person name="Clay J.M."/>
            <person name="Skokan R."/>
            <person name="Toyoda A."/>
            <person name="Suzuki Y."/>
            <person name="Kagoshima H."/>
            <person name="Schijlen E."/>
            <person name="Tajeshwar N."/>
            <person name="Catarino B."/>
            <person name="Hetherington A.J."/>
            <person name="Saltykova A."/>
            <person name="Bonnot C."/>
            <person name="Breuninger H."/>
            <person name="Symeonidi A."/>
            <person name="Radhakrishnan G.V."/>
            <person name="Van Nieuwerburgh F."/>
            <person name="Deforce D."/>
            <person name="Chang C."/>
            <person name="Karol K.G."/>
            <person name="Hedrich R."/>
            <person name="Ulvskov P."/>
            <person name="Glockner G."/>
            <person name="Delwiche C.F."/>
            <person name="Petrasek J."/>
            <person name="Van de Peer Y."/>
            <person name="Friml J."/>
            <person name="Beilby M."/>
            <person name="Dolan L."/>
            <person name="Kohara Y."/>
            <person name="Sugano S."/>
            <person name="Fujiyama A."/>
            <person name="Delaux P.-M."/>
            <person name="Quint M."/>
            <person name="TheiBen G."/>
            <person name="Hagemann M."/>
            <person name="Harholt J."/>
            <person name="Dunand C."/>
            <person name="Zachgo S."/>
            <person name="Langdale J."/>
            <person name="Maumus F."/>
            <person name="Straeten D.V.D."/>
            <person name="Gould S.B."/>
            <person name="Rensing S.A."/>
        </authorList>
    </citation>
    <scope>NUCLEOTIDE SEQUENCE [LARGE SCALE GENOMIC DNA]</scope>
    <source>
        <strain evidence="4 5">S276</strain>
    </source>
</reference>
<protein>
    <submittedName>
        <fullName evidence="4">Uncharacterized protein</fullName>
    </submittedName>
</protein>